<dbReference type="InterPro" id="IPR005119">
    <property type="entry name" value="LysR_subst-bd"/>
</dbReference>
<keyword evidence="3" id="KW-0238">DNA-binding</keyword>
<name>A0A4U1BD04_9GAMM</name>
<dbReference type="GO" id="GO:0003677">
    <property type="term" value="F:DNA binding"/>
    <property type="evidence" value="ECO:0007669"/>
    <property type="project" value="UniProtKB-KW"/>
</dbReference>
<comment type="similarity">
    <text evidence="1">Belongs to the LysR transcriptional regulatory family.</text>
</comment>
<dbReference type="Gene3D" id="3.40.190.290">
    <property type="match status" value="1"/>
</dbReference>
<reference evidence="6 7" key="1">
    <citation type="submission" date="2019-04" db="EMBL/GenBank/DDBJ databases">
        <authorList>
            <person name="Hwang J.C."/>
        </authorList>
    </citation>
    <scope>NUCLEOTIDE SEQUENCE [LARGE SCALE GENOMIC DNA]</scope>
    <source>
        <strain evidence="6 7">IMCC35001</strain>
    </source>
</reference>
<evidence type="ECO:0000256" key="1">
    <source>
        <dbReference type="ARBA" id="ARBA00009437"/>
    </source>
</evidence>
<evidence type="ECO:0000256" key="4">
    <source>
        <dbReference type="ARBA" id="ARBA00023163"/>
    </source>
</evidence>
<dbReference type="PRINTS" id="PR00039">
    <property type="entry name" value="HTHLYSR"/>
</dbReference>
<accession>A0A4U1BD04</accession>
<keyword evidence="4" id="KW-0804">Transcription</keyword>
<dbReference type="EMBL" id="SWCI01000005">
    <property type="protein sequence ID" value="TKB48826.1"/>
    <property type="molecule type" value="Genomic_DNA"/>
</dbReference>
<evidence type="ECO:0000256" key="2">
    <source>
        <dbReference type="ARBA" id="ARBA00023015"/>
    </source>
</evidence>
<dbReference type="SUPFAM" id="SSF46785">
    <property type="entry name" value="Winged helix' DNA-binding domain"/>
    <property type="match status" value="1"/>
</dbReference>
<dbReference type="GO" id="GO:0003700">
    <property type="term" value="F:DNA-binding transcription factor activity"/>
    <property type="evidence" value="ECO:0007669"/>
    <property type="project" value="InterPro"/>
</dbReference>
<organism evidence="6 7">
    <name type="scientific">Ferrimonas sediminicola</name>
    <dbReference type="NCBI Taxonomy" id="2569538"/>
    <lineage>
        <taxon>Bacteria</taxon>
        <taxon>Pseudomonadati</taxon>
        <taxon>Pseudomonadota</taxon>
        <taxon>Gammaproteobacteria</taxon>
        <taxon>Alteromonadales</taxon>
        <taxon>Ferrimonadaceae</taxon>
        <taxon>Ferrimonas</taxon>
    </lineage>
</organism>
<keyword evidence="7" id="KW-1185">Reference proteome</keyword>
<dbReference type="SUPFAM" id="SSF53850">
    <property type="entry name" value="Periplasmic binding protein-like II"/>
    <property type="match status" value="1"/>
</dbReference>
<dbReference type="Proteomes" id="UP000305674">
    <property type="component" value="Unassembled WGS sequence"/>
</dbReference>
<sequence length="304" mass="33962">MNASIRSLNCFLALVKCGNYTKAADQLFMTQPTLSKMIQRLEESLGMPLLIRSNQGIRLTAAGEHLKQTAESIVGQWHRLQQQLGSLTDLTSGTLRLGICPMLSSLMIELLSQFRQRYPGVTLKMSEHGGYGCEQALIADRLDIAFTALPVTHADQLDYKQLAQYPLWVCLPHSHPLTAKTSIDWQDFHNEPMVLYNEDFSLAQLISRLSQQNDVKLKVAFRSGQWDFLATMVENGMGLALLPAPICQRLNSAKLSFRPMTPALYWDLALIWRKSLPLTPAADALLTLSQGFAPGDLALDEYNI</sequence>
<evidence type="ECO:0000259" key="5">
    <source>
        <dbReference type="PROSITE" id="PS50931"/>
    </source>
</evidence>
<dbReference type="Pfam" id="PF00126">
    <property type="entry name" value="HTH_1"/>
    <property type="match status" value="1"/>
</dbReference>
<comment type="caution">
    <text evidence="6">The sequence shown here is derived from an EMBL/GenBank/DDBJ whole genome shotgun (WGS) entry which is preliminary data.</text>
</comment>
<dbReference type="PROSITE" id="PS50931">
    <property type="entry name" value="HTH_LYSR"/>
    <property type="match status" value="1"/>
</dbReference>
<keyword evidence="2" id="KW-0805">Transcription regulation</keyword>
<dbReference type="CDD" id="cd08438">
    <property type="entry name" value="PBP2_CidR"/>
    <property type="match status" value="1"/>
</dbReference>
<dbReference type="RefSeq" id="WP_136853020.1">
    <property type="nucleotide sequence ID" value="NZ_SWCI01000005.1"/>
</dbReference>
<dbReference type="AlphaFoldDB" id="A0A4U1BD04"/>
<evidence type="ECO:0000313" key="6">
    <source>
        <dbReference type="EMBL" id="TKB48826.1"/>
    </source>
</evidence>
<dbReference type="InterPro" id="IPR000847">
    <property type="entry name" value="LysR_HTH_N"/>
</dbReference>
<dbReference type="OrthoDB" id="646694at2"/>
<evidence type="ECO:0000256" key="3">
    <source>
        <dbReference type="ARBA" id="ARBA00023125"/>
    </source>
</evidence>
<dbReference type="InterPro" id="IPR050950">
    <property type="entry name" value="HTH-type_LysR_regulators"/>
</dbReference>
<evidence type="ECO:0000313" key="7">
    <source>
        <dbReference type="Proteomes" id="UP000305674"/>
    </source>
</evidence>
<protein>
    <submittedName>
        <fullName evidence="6">LysR family transcriptional regulator</fullName>
    </submittedName>
</protein>
<dbReference type="GO" id="GO:0005829">
    <property type="term" value="C:cytosol"/>
    <property type="evidence" value="ECO:0007669"/>
    <property type="project" value="TreeGrafter"/>
</dbReference>
<dbReference type="InterPro" id="IPR036388">
    <property type="entry name" value="WH-like_DNA-bd_sf"/>
</dbReference>
<dbReference type="PANTHER" id="PTHR30419">
    <property type="entry name" value="HTH-TYPE TRANSCRIPTIONAL REGULATOR YBHD"/>
    <property type="match status" value="1"/>
</dbReference>
<gene>
    <name evidence="6" type="ORF">FCL40_09275</name>
</gene>
<dbReference type="FunFam" id="1.10.10.10:FF:000001">
    <property type="entry name" value="LysR family transcriptional regulator"/>
    <property type="match status" value="1"/>
</dbReference>
<dbReference type="PANTHER" id="PTHR30419:SF8">
    <property type="entry name" value="NITROGEN ASSIMILATION TRANSCRIPTIONAL ACTIVATOR-RELATED"/>
    <property type="match status" value="1"/>
</dbReference>
<feature type="domain" description="HTH lysR-type" evidence="5">
    <location>
        <begin position="1"/>
        <end position="60"/>
    </location>
</feature>
<dbReference type="Pfam" id="PF03466">
    <property type="entry name" value="LysR_substrate"/>
    <property type="match status" value="1"/>
</dbReference>
<proteinExistence type="inferred from homology"/>
<dbReference type="InterPro" id="IPR036390">
    <property type="entry name" value="WH_DNA-bd_sf"/>
</dbReference>
<dbReference type="Gene3D" id="1.10.10.10">
    <property type="entry name" value="Winged helix-like DNA-binding domain superfamily/Winged helix DNA-binding domain"/>
    <property type="match status" value="1"/>
</dbReference>